<evidence type="ECO:0000256" key="7">
    <source>
        <dbReference type="PIRSR" id="PIRSR618044-1"/>
    </source>
</evidence>
<dbReference type="RefSeq" id="WP_053332759.1">
    <property type="nucleotide sequence ID" value="NZ_JSWE01000206.1"/>
</dbReference>
<evidence type="ECO:0000256" key="9">
    <source>
        <dbReference type="RuleBase" id="RU004016"/>
    </source>
</evidence>
<evidence type="ECO:0000256" key="5">
    <source>
        <dbReference type="ARBA" id="ARBA00022984"/>
    </source>
</evidence>
<keyword evidence="12" id="KW-0121">Carboxypeptidase</keyword>
<dbReference type="InterPro" id="IPR012338">
    <property type="entry name" value="Beta-lactam/transpept-like"/>
</dbReference>
<keyword evidence="10" id="KW-0812">Transmembrane</keyword>
<dbReference type="InterPro" id="IPR001967">
    <property type="entry name" value="Peptidase_S11_N"/>
</dbReference>
<dbReference type="GO" id="GO:0071555">
    <property type="term" value="P:cell wall organization"/>
    <property type="evidence" value="ECO:0007669"/>
    <property type="project" value="UniProtKB-KW"/>
</dbReference>
<evidence type="ECO:0000256" key="1">
    <source>
        <dbReference type="ARBA" id="ARBA00007164"/>
    </source>
</evidence>
<dbReference type="GO" id="GO:0006508">
    <property type="term" value="P:proteolysis"/>
    <property type="evidence" value="ECO:0007669"/>
    <property type="project" value="InterPro"/>
</dbReference>
<reference evidence="12 13" key="1">
    <citation type="submission" date="2014-11" db="EMBL/GenBank/DDBJ databases">
        <title>A Rickettsiales Symbiont of Amoebae With Ancient Features.</title>
        <authorList>
            <person name="Schulz F."/>
            <person name="Martijn J."/>
            <person name="Wascher F."/>
            <person name="Kostanjsek R."/>
            <person name="Ettema T.J."/>
            <person name="Horn M."/>
        </authorList>
    </citation>
    <scope>NUCLEOTIDE SEQUENCE [LARGE SCALE GENOMIC DNA]</scope>
    <source>
        <strain evidence="12 13">UWC36</strain>
    </source>
</reference>
<evidence type="ECO:0000256" key="6">
    <source>
        <dbReference type="ARBA" id="ARBA00023316"/>
    </source>
</evidence>
<dbReference type="InterPro" id="IPR018044">
    <property type="entry name" value="Peptidase_S11"/>
</dbReference>
<name>A0A0C1QJC5_9RICK</name>
<protein>
    <submittedName>
        <fullName evidence="12">D-alanyl-D-alanine carboxypeptidase</fullName>
    </submittedName>
</protein>
<evidence type="ECO:0000313" key="12">
    <source>
        <dbReference type="EMBL" id="KIE04298.1"/>
    </source>
</evidence>
<dbReference type="EMBL" id="JSWE01000206">
    <property type="protein sequence ID" value="KIE04298.1"/>
    <property type="molecule type" value="Genomic_DNA"/>
</dbReference>
<dbReference type="PATRIC" id="fig|86105.3.peg.1840"/>
<dbReference type="GO" id="GO:0009252">
    <property type="term" value="P:peptidoglycan biosynthetic process"/>
    <property type="evidence" value="ECO:0007669"/>
    <property type="project" value="UniProtKB-KW"/>
</dbReference>
<feature type="domain" description="Peptidase S11 D-alanyl-D-alanine carboxypeptidase A N-terminal" evidence="11">
    <location>
        <begin position="47"/>
        <end position="264"/>
    </location>
</feature>
<feature type="binding site" evidence="8">
    <location>
        <position position="234"/>
    </location>
    <ligand>
        <name>substrate</name>
    </ligand>
</feature>
<feature type="active site" description="Proton acceptor" evidence="7">
    <location>
        <position position="75"/>
    </location>
</feature>
<dbReference type="Gene3D" id="3.40.710.10">
    <property type="entry name" value="DD-peptidase/beta-lactamase superfamily"/>
    <property type="match status" value="1"/>
</dbReference>
<keyword evidence="5" id="KW-0573">Peptidoglycan synthesis</keyword>
<dbReference type="Pfam" id="PF00768">
    <property type="entry name" value="Peptidase_S11"/>
    <property type="match status" value="1"/>
</dbReference>
<dbReference type="PANTHER" id="PTHR21581:SF6">
    <property type="entry name" value="TRAFFICKING PROTEIN PARTICLE COMPLEX SUBUNIT 12"/>
    <property type="match status" value="1"/>
</dbReference>
<keyword evidence="10" id="KW-1133">Transmembrane helix</keyword>
<evidence type="ECO:0000256" key="4">
    <source>
        <dbReference type="ARBA" id="ARBA00022960"/>
    </source>
</evidence>
<keyword evidence="2" id="KW-0732">Signal</keyword>
<evidence type="ECO:0000256" key="2">
    <source>
        <dbReference type="ARBA" id="ARBA00022729"/>
    </source>
</evidence>
<dbReference type="Proteomes" id="UP000031258">
    <property type="component" value="Unassembled WGS sequence"/>
</dbReference>
<dbReference type="STRING" id="86105.NF27_IN00390"/>
<comment type="caution">
    <text evidence="12">The sequence shown here is derived from an EMBL/GenBank/DDBJ whole genome shotgun (WGS) entry which is preliminary data.</text>
</comment>
<keyword evidence="4" id="KW-0133">Cell shape</keyword>
<proteinExistence type="inferred from homology"/>
<evidence type="ECO:0000256" key="3">
    <source>
        <dbReference type="ARBA" id="ARBA00022801"/>
    </source>
</evidence>
<organism evidence="12 13">
    <name type="scientific">Candidatus Jidaibacter acanthamoebae</name>
    <dbReference type="NCBI Taxonomy" id="86105"/>
    <lineage>
        <taxon>Bacteria</taxon>
        <taxon>Pseudomonadati</taxon>
        <taxon>Pseudomonadota</taxon>
        <taxon>Alphaproteobacteria</taxon>
        <taxon>Rickettsiales</taxon>
        <taxon>Candidatus Midichloriaceae</taxon>
        <taxon>Candidatus Jidaibacter</taxon>
    </lineage>
</organism>
<dbReference type="GO" id="GO:0008360">
    <property type="term" value="P:regulation of cell shape"/>
    <property type="evidence" value="ECO:0007669"/>
    <property type="project" value="UniProtKB-KW"/>
</dbReference>
<feature type="active site" evidence="7">
    <location>
        <position position="132"/>
    </location>
</feature>
<keyword evidence="3" id="KW-0378">Hydrolase</keyword>
<gene>
    <name evidence="12" type="ORF">NF27_IN00390</name>
</gene>
<comment type="similarity">
    <text evidence="1 9">Belongs to the peptidase S11 family.</text>
</comment>
<dbReference type="PRINTS" id="PR00725">
    <property type="entry name" value="DADACBPTASE1"/>
</dbReference>
<keyword evidence="12" id="KW-0645">Protease</keyword>
<keyword evidence="13" id="KW-1185">Reference proteome</keyword>
<sequence>MGIEKSHSAGLFPYACFKSLLVAFVIIFNSLTFTAYANDITRSTRYAALVLDSATGKVIYSKNAHDLRYPASLTKLMTVYLAFEALESGKLTMNQQIVVSERASREIPRKLGLRAGERITVRDCIYSTIVISANDSASVLAEAIAGSEWSFAKMMTKKAKTLGMIRTNFANAHGCHDKNQYTTATDMAKLALALKKKFPKYYPLFSKTTFTYKGKVLNGHNHVTKRYAGAEGLKTGYIRTSGFNLITTAKKPHGHLVGVVFGGENAKIRDDHMIKILDLGFCHLSEKKGIYNPKCIKKSPILVAANNAAASHKSIFSIVDNNEPIKTASLDIKKVTPLLNTKKPKQLVVQNEIKDINPLSVPSIGQNSKNTTPKKARI</sequence>
<dbReference type="GO" id="GO:0009002">
    <property type="term" value="F:serine-type D-Ala-D-Ala carboxypeptidase activity"/>
    <property type="evidence" value="ECO:0007669"/>
    <property type="project" value="InterPro"/>
</dbReference>
<accession>A0A0C1QJC5</accession>
<evidence type="ECO:0000256" key="8">
    <source>
        <dbReference type="PIRSR" id="PIRSR618044-2"/>
    </source>
</evidence>
<feature type="transmembrane region" description="Helical" evidence="10">
    <location>
        <begin position="12"/>
        <end position="36"/>
    </location>
</feature>
<evidence type="ECO:0000313" key="13">
    <source>
        <dbReference type="Proteomes" id="UP000031258"/>
    </source>
</evidence>
<dbReference type="PANTHER" id="PTHR21581">
    <property type="entry name" value="D-ALANYL-D-ALANINE CARBOXYPEPTIDASE"/>
    <property type="match status" value="1"/>
</dbReference>
<keyword evidence="10" id="KW-0472">Membrane</keyword>
<evidence type="ECO:0000259" key="11">
    <source>
        <dbReference type="Pfam" id="PF00768"/>
    </source>
</evidence>
<dbReference type="AlphaFoldDB" id="A0A0C1QJC5"/>
<keyword evidence="6" id="KW-0961">Cell wall biogenesis/degradation</keyword>
<dbReference type="SUPFAM" id="SSF56601">
    <property type="entry name" value="beta-lactamase/transpeptidase-like"/>
    <property type="match status" value="1"/>
</dbReference>
<feature type="active site" description="Acyl-ester intermediate" evidence="7">
    <location>
        <position position="72"/>
    </location>
</feature>
<dbReference type="OrthoDB" id="5291989at2"/>
<evidence type="ECO:0000256" key="10">
    <source>
        <dbReference type="SAM" id="Phobius"/>
    </source>
</evidence>